<feature type="region of interest" description="Disordered" evidence="1">
    <location>
        <begin position="53"/>
        <end position="90"/>
    </location>
</feature>
<evidence type="ECO:0000256" key="1">
    <source>
        <dbReference type="SAM" id="MobiDB-lite"/>
    </source>
</evidence>
<keyword evidence="3" id="KW-1185">Reference proteome</keyword>
<proteinExistence type="predicted"/>
<dbReference type="Gene3D" id="1.25.10.10">
    <property type="entry name" value="Leucine-rich Repeat Variant"/>
    <property type="match status" value="1"/>
</dbReference>
<accession>A0A8T0HQQ9</accession>
<evidence type="ECO:0000313" key="3">
    <source>
        <dbReference type="Proteomes" id="UP000822688"/>
    </source>
</evidence>
<protein>
    <submittedName>
        <fullName evidence="2">Uncharacterized protein</fullName>
    </submittedName>
</protein>
<organism evidence="2 3">
    <name type="scientific">Ceratodon purpureus</name>
    <name type="common">Fire moss</name>
    <name type="synonym">Dicranum purpureum</name>
    <dbReference type="NCBI Taxonomy" id="3225"/>
    <lineage>
        <taxon>Eukaryota</taxon>
        <taxon>Viridiplantae</taxon>
        <taxon>Streptophyta</taxon>
        <taxon>Embryophyta</taxon>
        <taxon>Bryophyta</taxon>
        <taxon>Bryophytina</taxon>
        <taxon>Bryopsida</taxon>
        <taxon>Dicranidae</taxon>
        <taxon>Pseudoditrichales</taxon>
        <taxon>Ditrichaceae</taxon>
        <taxon>Ceratodon</taxon>
    </lineage>
</organism>
<feature type="compositionally biased region" description="Acidic residues" evidence="1">
    <location>
        <begin position="53"/>
        <end position="73"/>
    </location>
</feature>
<dbReference type="EMBL" id="CM026426">
    <property type="protein sequence ID" value="KAG0573310.1"/>
    <property type="molecule type" value="Genomic_DNA"/>
</dbReference>
<evidence type="ECO:0000313" key="2">
    <source>
        <dbReference type="EMBL" id="KAG0573310.1"/>
    </source>
</evidence>
<dbReference type="InterPro" id="IPR011989">
    <property type="entry name" value="ARM-like"/>
</dbReference>
<dbReference type="AlphaFoldDB" id="A0A8T0HQQ9"/>
<dbReference type="Proteomes" id="UP000822688">
    <property type="component" value="Chromosome V"/>
</dbReference>
<reference evidence="2" key="1">
    <citation type="submission" date="2020-06" db="EMBL/GenBank/DDBJ databases">
        <title>WGS assembly of Ceratodon purpureus strain R40.</title>
        <authorList>
            <person name="Carey S.B."/>
            <person name="Jenkins J."/>
            <person name="Shu S."/>
            <person name="Lovell J.T."/>
            <person name="Sreedasyam A."/>
            <person name="Maumus F."/>
            <person name="Tiley G.P."/>
            <person name="Fernandez-Pozo N."/>
            <person name="Barry K."/>
            <person name="Chen C."/>
            <person name="Wang M."/>
            <person name="Lipzen A."/>
            <person name="Daum C."/>
            <person name="Saski C.A."/>
            <person name="Payton A.C."/>
            <person name="Mcbreen J.C."/>
            <person name="Conrad R.E."/>
            <person name="Kollar L.M."/>
            <person name="Olsson S."/>
            <person name="Huttunen S."/>
            <person name="Landis J.B."/>
            <person name="Wickett N.J."/>
            <person name="Johnson M.G."/>
            <person name="Rensing S.A."/>
            <person name="Grimwood J."/>
            <person name="Schmutz J."/>
            <person name="Mcdaniel S.F."/>
        </authorList>
    </citation>
    <scope>NUCLEOTIDE SEQUENCE</scope>
    <source>
        <strain evidence="2">R40</strain>
    </source>
</reference>
<sequence length="90" mass="10317">MRNVIEYMLQANKDLYRDVALEASQLPPHLLRGFLPRLIDILLDNMAYADYDEALQDGDEDENAPDREQDDDVLDRGARARNTGGIAERR</sequence>
<name>A0A8T0HQQ9_CERPU</name>
<comment type="caution">
    <text evidence="2">The sequence shown here is derived from an EMBL/GenBank/DDBJ whole genome shotgun (WGS) entry which is preliminary data.</text>
</comment>
<gene>
    <name evidence="2" type="ORF">KC19_VG167600</name>
</gene>